<feature type="domain" description="Smf/DprA SLOG" evidence="2">
    <location>
        <begin position="80"/>
        <end position="284"/>
    </location>
</feature>
<dbReference type="PANTHER" id="PTHR43022">
    <property type="entry name" value="PROTEIN SMF"/>
    <property type="match status" value="1"/>
</dbReference>
<dbReference type="NCBIfam" id="TIGR00732">
    <property type="entry name" value="dprA"/>
    <property type="match status" value="1"/>
</dbReference>
<dbReference type="Pfam" id="PF02481">
    <property type="entry name" value="DNA_processg_A"/>
    <property type="match status" value="1"/>
</dbReference>
<comment type="similarity">
    <text evidence="1">Belongs to the DprA/Smf family.</text>
</comment>
<dbReference type="Proteomes" id="UP000255234">
    <property type="component" value="Unassembled WGS sequence"/>
</dbReference>
<reference evidence="3 4" key="1">
    <citation type="submission" date="2018-06" db="EMBL/GenBank/DDBJ databases">
        <authorList>
            <consortium name="Pathogen Informatics"/>
            <person name="Doyle S."/>
        </authorList>
    </citation>
    <scope>NUCLEOTIDE SEQUENCE [LARGE SCALE GENOMIC DNA]</scope>
    <source>
        <strain evidence="3 4">NCTC10571</strain>
    </source>
</reference>
<organism evidence="3 4">
    <name type="scientific">Megamonas hypermegale</name>
    <dbReference type="NCBI Taxonomy" id="158847"/>
    <lineage>
        <taxon>Bacteria</taxon>
        <taxon>Bacillati</taxon>
        <taxon>Bacillota</taxon>
        <taxon>Negativicutes</taxon>
        <taxon>Selenomonadales</taxon>
        <taxon>Selenomonadaceae</taxon>
        <taxon>Megamonas</taxon>
    </lineage>
</organism>
<dbReference type="InterPro" id="IPR003488">
    <property type="entry name" value="DprA"/>
</dbReference>
<dbReference type="PANTHER" id="PTHR43022:SF1">
    <property type="entry name" value="PROTEIN SMF"/>
    <property type="match status" value="1"/>
</dbReference>
<dbReference type="SUPFAM" id="SSF102405">
    <property type="entry name" value="MCP/YpsA-like"/>
    <property type="match status" value="1"/>
</dbReference>
<gene>
    <name evidence="3" type="primary">smf</name>
    <name evidence="3" type="ORF">NCTC10571_00864</name>
</gene>
<dbReference type="GO" id="GO:0009294">
    <property type="term" value="P:DNA-mediated transformation"/>
    <property type="evidence" value="ECO:0007669"/>
    <property type="project" value="InterPro"/>
</dbReference>
<name>A0A378NQV2_9FIRM</name>
<evidence type="ECO:0000259" key="2">
    <source>
        <dbReference type="Pfam" id="PF02481"/>
    </source>
</evidence>
<dbReference type="SUPFAM" id="SSF47781">
    <property type="entry name" value="RuvA domain 2-like"/>
    <property type="match status" value="1"/>
</dbReference>
<dbReference type="AlphaFoldDB" id="A0A378NQV2"/>
<protein>
    <submittedName>
        <fullName evidence="3">DNA protecting protein DprA</fullName>
    </submittedName>
</protein>
<evidence type="ECO:0000313" key="3">
    <source>
        <dbReference type="EMBL" id="STY70722.1"/>
    </source>
</evidence>
<dbReference type="InterPro" id="IPR036388">
    <property type="entry name" value="WH-like_DNA-bd_sf"/>
</dbReference>
<accession>A0A378NQV2</accession>
<dbReference type="RefSeq" id="WP_115151239.1">
    <property type="nucleotide sequence ID" value="NZ_UGPP01000001.1"/>
</dbReference>
<evidence type="ECO:0000313" key="4">
    <source>
        <dbReference type="Proteomes" id="UP000255234"/>
    </source>
</evidence>
<dbReference type="EMBL" id="UGPP01000001">
    <property type="protein sequence ID" value="STY70722.1"/>
    <property type="molecule type" value="Genomic_DNA"/>
</dbReference>
<evidence type="ECO:0000256" key="1">
    <source>
        <dbReference type="ARBA" id="ARBA00006525"/>
    </source>
</evidence>
<dbReference type="InterPro" id="IPR010994">
    <property type="entry name" value="RuvA_2-like"/>
</dbReference>
<dbReference type="Gene3D" id="3.40.50.450">
    <property type="match status" value="1"/>
</dbReference>
<proteinExistence type="inferred from homology"/>
<dbReference type="InterPro" id="IPR057666">
    <property type="entry name" value="DrpA_SLOG"/>
</dbReference>
<dbReference type="Gene3D" id="1.10.10.10">
    <property type="entry name" value="Winged helix-like DNA-binding domain superfamily/Winged helix DNA-binding domain"/>
    <property type="match status" value="1"/>
</dbReference>
<sequence>MKNIYWAAINSVPGIGSKTLRQLYGYFHDGEKIWTATREMLEQSNCLGSKTLSELIEFRQKISIDKLTEQLKHYKIEVCIEIDEEYPKLLKEIYDPPFILYYQGQLPKDEICVGIVGSRTPTTYGKQIAENMAEELAKFNFVIVSGAAKGIDTKAHTGALKKGKTIAVLGCGLDIIYPKENKQLLEAIAQNGAVISEYPLNTLPKPGNFPARNRIITGLSKGILVVEAAKKSGSLITAEFALSEGRDVFAIPGNIYSQKSEGCHSLIKQGAKLVTRANDIVEEYNFVTNQQSISKETQIELGFSMTAEEQLIYDSLSFTEPKCIDEIIYKLRINVSNISFILLQMKLKGLVKETSPNFYIRAIRECFE</sequence>